<feature type="transmembrane region" description="Helical" evidence="1">
    <location>
        <begin position="34"/>
        <end position="55"/>
    </location>
</feature>
<evidence type="ECO:0000256" key="1">
    <source>
        <dbReference type="SAM" id="Phobius"/>
    </source>
</evidence>
<keyword evidence="1" id="KW-0812">Transmembrane</keyword>
<dbReference type="GeneID" id="301704787"/>
<dbReference type="Proteomes" id="UP000680625">
    <property type="component" value="Chromosome"/>
</dbReference>
<name>A0ABX8CD89_9CHLA</name>
<reference evidence="2 3" key="1">
    <citation type="submission" date="2020-08" db="EMBL/GenBank/DDBJ databases">
        <title>Isolation and characterization of novel Chlamydia from Siamese crocodiles (Crocodylus siamensis).</title>
        <authorList>
            <person name="Sariya L."/>
        </authorList>
    </citation>
    <scope>NUCLEOTIDE SEQUENCE [LARGE SCALE GENOMIC DNA]</scope>
    <source>
        <strain evidence="2 3">No. 12</strain>
    </source>
</reference>
<organism evidence="2 3">
    <name type="scientific">Chlamydia crocodili</name>
    <dbReference type="NCBI Taxonomy" id="2766982"/>
    <lineage>
        <taxon>Bacteria</taxon>
        <taxon>Pseudomonadati</taxon>
        <taxon>Chlamydiota</taxon>
        <taxon>Chlamydiia</taxon>
        <taxon>Chlamydiales</taxon>
        <taxon>Chlamydiaceae</taxon>
        <taxon>Chlamydia/Chlamydophila group</taxon>
        <taxon>Chlamydia</taxon>
    </lineage>
</organism>
<evidence type="ECO:0008006" key="4">
    <source>
        <dbReference type="Google" id="ProtNLM"/>
    </source>
</evidence>
<sequence length="403" mass="44761">MSTSPINNQSLCSVNPTATTYIHLGNIKLPLIQIIQTISALGMALNLGGVITLALGSSLAIALPLLIIGFALLILSCFILLTCLKKPHVAPIPSVETEYITPPISPVVKKPPIPIETPKTTPVATPTQHPIEIFIPEPETPNFLDFTPEYTAHLLQTRFELTGIYPAGRMNKNTEYVTIRSKNTDLNVCFLKGHPLDDPFLKKTNSAILVLTNADRQLHLLVGRSLTLMGQIEEKCWNKITKPHSKKFPPRTIVSGSWVNVLGAPPASHLICANPPDILLTNEVDNRLITFTDFNCEIEFQAAVRMYQAIFRICRENEITSVQIELVGLNNIGSHQEEYEAWHSGCCLALLEAIRLEEENKFRTLIHITVNSLSELPLSLSLQQAYQPETLFGMLTKWLSFSN</sequence>
<keyword evidence="1" id="KW-1133">Transmembrane helix</keyword>
<proteinExistence type="predicted"/>
<gene>
    <name evidence="2" type="ORF">H9Q19_04120</name>
</gene>
<feature type="transmembrane region" description="Helical" evidence="1">
    <location>
        <begin position="61"/>
        <end position="84"/>
    </location>
</feature>
<dbReference type="RefSeq" id="WP_213240573.1">
    <property type="nucleotide sequence ID" value="NZ_CP060791.1"/>
</dbReference>
<evidence type="ECO:0000313" key="3">
    <source>
        <dbReference type="Proteomes" id="UP000680625"/>
    </source>
</evidence>
<evidence type="ECO:0000313" key="2">
    <source>
        <dbReference type="EMBL" id="QVE48877.1"/>
    </source>
</evidence>
<dbReference type="EMBL" id="CP060791">
    <property type="protein sequence ID" value="QVE48877.1"/>
    <property type="molecule type" value="Genomic_DNA"/>
</dbReference>
<accession>A0ABX8CD89</accession>
<keyword evidence="1" id="KW-0472">Membrane</keyword>
<protein>
    <recommendedName>
        <fullName evidence="4">Macro domain-containing protein</fullName>
    </recommendedName>
</protein>
<keyword evidence="3" id="KW-1185">Reference proteome</keyword>